<dbReference type="InterPro" id="IPR052930">
    <property type="entry name" value="TA_antitoxin_MntA"/>
</dbReference>
<dbReference type="PANTHER" id="PTHR43852:SF4">
    <property type="entry name" value="NUCLEOTIDYLTRANSFERASE"/>
    <property type="match status" value="1"/>
</dbReference>
<dbReference type="STRING" id="870242.cpu_19390"/>
<proteinExistence type="predicted"/>
<dbReference type="OrthoDB" id="1716545at2"/>
<dbReference type="Gene3D" id="3.30.460.10">
    <property type="entry name" value="Beta Polymerase, domain 2"/>
    <property type="match status" value="1"/>
</dbReference>
<reference evidence="3" key="1">
    <citation type="submission" date="2016-12" db="EMBL/GenBank/DDBJ databases">
        <title>Draft Genome Sequences od Carboxydothermus pertinax and islandicus, Hydrogenogenic Carboxydotrophic Bacteria.</title>
        <authorList>
            <person name="Fukuyama Y."/>
            <person name="Ohmae K."/>
            <person name="Yoneda Y."/>
            <person name="Yoshida T."/>
            <person name="Sako Y."/>
        </authorList>
    </citation>
    <scope>NUCLEOTIDE SEQUENCE [LARGE SCALE GENOMIC DNA]</scope>
    <source>
        <strain evidence="3">Ug1</strain>
    </source>
</reference>
<evidence type="ECO:0000259" key="1">
    <source>
        <dbReference type="Pfam" id="PF18765"/>
    </source>
</evidence>
<accession>A0A1L8CX41</accession>
<dbReference type="PANTHER" id="PTHR43852">
    <property type="entry name" value="NUCLEOTIDYLTRANSFERASE"/>
    <property type="match status" value="1"/>
</dbReference>
<dbReference type="Proteomes" id="UP000187485">
    <property type="component" value="Unassembled WGS sequence"/>
</dbReference>
<dbReference type="InterPro" id="IPR043519">
    <property type="entry name" value="NT_sf"/>
</dbReference>
<dbReference type="InterPro" id="IPR041633">
    <property type="entry name" value="Polbeta"/>
</dbReference>
<evidence type="ECO:0000313" key="2">
    <source>
        <dbReference type="EMBL" id="GAV23429.1"/>
    </source>
</evidence>
<comment type="caution">
    <text evidence="2">The sequence shown here is derived from an EMBL/GenBank/DDBJ whole genome shotgun (WGS) entry which is preliminary data.</text>
</comment>
<protein>
    <submittedName>
        <fullName evidence="2">Nucleotidyltransferase</fullName>
    </submittedName>
</protein>
<feature type="domain" description="Polymerase beta nucleotidyltransferase" evidence="1">
    <location>
        <begin position="13"/>
        <end position="104"/>
    </location>
</feature>
<evidence type="ECO:0000313" key="3">
    <source>
        <dbReference type="Proteomes" id="UP000187485"/>
    </source>
</evidence>
<dbReference type="SUPFAM" id="SSF81301">
    <property type="entry name" value="Nucleotidyltransferase"/>
    <property type="match status" value="1"/>
</dbReference>
<sequence length="141" mass="16422">MKRNLNDIKGQIEELKKYCEQNKNILALYIFGSYGTELERITSDIDLAMLFRNSPSLFEELEIESDISQIFGRDNIDLVNLNKAPLDICHQVLYTGDLLYCTDEIALADFKEKVFNTYGDYGITLKKFYDDYMKGLRDKYA</sequence>
<dbReference type="AlphaFoldDB" id="A0A1L8CX41"/>
<dbReference type="CDD" id="cd05403">
    <property type="entry name" value="NT_KNTase_like"/>
    <property type="match status" value="1"/>
</dbReference>
<dbReference type="NCBIfam" id="NF047752">
    <property type="entry name" value="MntA_antitoxin"/>
    <property type="match status" value="1"/>
</dbReference>
<dbReference type="RefSeq" id="WP_075859846.1">
    <property type="nucleotide sequence ID" value="NZ_BDJK01000055.1"/>
</dbReference>
<dbReference type="GO" id="GO:0016740">
    <property type="term" value="F:transferase activity"/>
    <property type="evidence" value="ECO:0007669"/>
    <property type="project" value="UniProtKB-KW"/>
</dbReference>
<dbReference type="EMBL" id="BDJK01000055">
    <property type="protein sequence ID" value="GAV23429.1"/>
    <property type="molecule type" value="Genomic_DNA"/>
</dbReference>
<dbReference type="Pfam" id="PF18765">
    <property type="entry name" value="Polbeta"/>
    <property type="match status" value="1"/>
</dbReference>
<name>A0A1L8CX41_9THEO</name>
<keyword evidence="2" id="KW-0808">Transferase</keyword>
<gene>
    <name evidence="2" type="ORF">cpu_19390</name>
</gene>
<organism evidence="2 3">
    <name type="scientific">Carboxydothermus pertinax</name>
    <dbReference type="NCBI Taxonomy" id="870242"/>
    <lineage>
        <taxon>Bacteria</taxon>
        <taxon>Bacillati</taxon>
        <taxon>Bacillota</taxon>
        <taxon>Clostridia</taxon>
        <taxon>Thermoanaerobacterales</taxon>
        <taxon>Thermoanaerobacteraceae</taxon>
        <taxon>Carboxydothermus</taxon>
    </lineage>
</organism>
<keyword evidence="3" id="KW-1185">Reference proteome</keyword>